<evidence type="ECO:0000313" key="2">
    <source>
        <dbReference type="EMBL" id="KAK3221979.1"/>
    </source>
</evidence>
<dbReference type="Pfam" id="PF13966">
    <property type="entry name" value="zf-RVT"/>
    <property type="match status" value="1"/>
</dbReference>
<proteinExistence type="predicted"/>
<comment type="caution">
    <text evidence="2">The sequence shown here is derived from an EMBL/GenBank/DDBJ whole genome shotgun (WGS) entry which is preliminary data.</text>
</comment>
<dbReference type="AlphaFoldDB" id="A0AAE0EBH4"/>
<dbReference type="EMBL" id="JANJYJ010000003">
    <property type="protein sequence ID" value="KAK3221979.1"/>
    <property type="molecule type" value="Genomic_DNA"/>
</dbReference>
<evidence type="ECO:0000313" key="3">
    <source>
        <dbReference type="Proteomes" id="UP001281410"/>
    </source>
</evidence>
<reference evidence="2" key="1">
    <citation type="journal article" date="2023" name="Plant J.">
        <title>Genome sequences and population genomics provide insights into the demographic history, inbreeding, and mutation load of two 'living fossil' tree species of Dipteronia.</title>
        <authorList>
            <person name="Feng Y."/>
            <person name="Comes H.P."/>
            <person name="Chen J."/>
            <person name="Zhu S."/>
            <person name="Lu R."/>
            <person name="Zhang X."/>
            <person name="Li P."/>
            <person name="Qiu J."/>
            <person name="Olsen K.M."/>
            <person name="Qiu Y."/>
        </authorList>
    </citation>
    <scope>NUCLEOTIDE SEQUENCE</scope>
    <source>
        <strain evidence="2">NBL</strain>
    </source>
</reference>
<gene>
    <name evidence="2" type="ORF">Dsin_009004</name>
</gene>
<accession>A0AAE0EBH4</accession>
<dbReference type="PANTHER" id="PTHR33116:SF84">
    <property type="entry name" value="RNA-DIRECTED DNA POLYMERASE"/>
    <property type="match status" value="1"/>
</dbReference>
<organism evidence="2 3">
    <name type="scientific">Dipteronia sinensis</name>
    <dbReference type="NCBI Taxonomy" id="43782"/>
    <lineage>
        <taxon>Eukaryota</taxon>
        <taxon>Viridiplantae</taxon>
        <taxon>Streptophyta</taxon>
        <taxon>Embryophyta</taxon>
        <taxon>Tracheophyta</taxon>
        <taxon>Spermatophyta</taxon>
        <taxon>Magnoliopsida</taxon>
        <taxon>eudicotyledons</taxon>
        <taxon>Gunneridae</taxon>
        <taxon>Pentapetalae</taxon>
        <taxon>rosids</taxon>
        <taxon>malvids</taxon>
        <taxon>Sapindales</taxon>
        <taxon>Sapindaceae</taxon>
        <taxon>Hippocastanoideae</taxon>
        <taxon>Acereae</taxon>
        <taxon>Dipteronia</taxon>
    </lineage>
</organism>
<keyword evidence="3" id="KW-1185">Reference proteome</keyword>
<dbReference type="Proteomes" id="UP001281410">
    <property type="component" value="Unassembled WGS sequence"/>
</dbReference>
<evidence type="ECO:0000259" key="1">
    <source>
        <dbReference type="Pfam" id="PF13966"/>
    </source>
</evidence>
<sequence>MAQITYGLLGSKPTTLRTLIFRRLKLHVLALGIGENSSILGLLFAPSFSTSLVTVLAPSYGLTIGIRMVLFFRNGAPVLSMTQASLSTQRSRMPSYNPNSNVDDRVCWLPSSNGTYSVSSALASLRTPHPIVPWFKLVWFPQNIPRMSFILWVAIRGRLSTRDCIHKYDPMAVTTCVLCNSHLESHAHLIFECLFSRAIWTQLMNICGSPWNGLCWNAFIDWASTHWRGNSPAIVANKLCLGVAVYHIWREQNCRIFEGTQKTSSVVAHSIIDTIRCRLSSFNLKKHHIIALNWNVNSS</sequence>
<protein>
    <recommendedName>
        <fullName evidence="1">Reverse transcriptase zinc-binding domain-containing protein</fullName>
    </recommendedName>
</protein>
<dbReference type="PANTHER" id="PTHR33116">
    <property type="entry name" value="REVERSE TRANSCRIPTASE ZINC-BINDING DOMAIN-CONTAINING PROTEIN-RELATED-RELATED"/>
    <property type="match status" value="1"/>
</dbReference>
<dbReference type="InterPro" id="IPR026960">
    <property type="entry name" value="RVT-Znf"/>
</dbReference>
<feature type="domain" description="Reverse transcriptase zinc-binding" evidence="1">
    <location>
        <begin position="116"/>
        <end position="200"/>
    </location>
</feature>
<name>A0AAE0EBH4_9ROSI</name>